<dbReference type="SMART" id="SM00332">
    <property type="entry name" value="PP2Cc"/>
    <property type="match status" value="1"/>
</dbReference>
<evidence type="ECO:0000313" key="4">
    <source>
        <dbReference type="Proteomes" id="UP000318102"/>
    </source>
</evidence>
<evidence type="ECO:0000259" key="2">
    <source>
        <dbReference type="PROSITE" id="PS51746"/>
    </source>
</evidence>
<dbReference type="PROSITE" id="PS51746">
    <property type="entry name" value="PPM_2"/>
    <property type="match status" value="1"/>
</dbReference>
<dbReference type="Gene3D" id="3.60.40.10">
    <property type="entry name" value="PPM-type phosphatase domain"/>
    <property type="match status" value="1"/>
</dbReference>
<dbReference type="SUPFAM" id="SSF81606">
    <property type="entry name" value="PP2C-like"/>
    <property type="match status" value="1"/>
</dbReference>
<dbReference type="Proteomes" id="UP000318102">
    <property type="component" value="Unassembled WGS sequence"/>
</dbReference>
<sequence>MSDMNGVPYLIVAGLAILFIGLLIVKLRMEGNEDTSNVRIGNGQTIGARDEQDDYFSSVTTPIGTAAVLADGMSGLENGRLASTIAVNTFIREFLKLDHPNMLEPFFPKAARMSNSEIVRNLKGRRGGTTLVAAVIADEQLYWGAVGDSIIAIFRNREWIEINEKHTLESVLKERYLRREIAKEDVVDHPMRKRLVNFLGFERFKHMEVCSAPIWLQPGDKIVLCSDGITNCLTELELENILSQPLSPHDAAQHIIEIVEQRSKPNQDNATIIILEHR</sequence>
<dbReference type="RefSeq" id="WP_144987101.1">
    <property type="nucleotide sequence ID" value="NZ_VNJK01000001.1"/>
</dbReference>
<gene>
    <name evidence="3" type="ORF">FPZ44_02575</name>
</gene>
<keyword evidence="1" id="KW-0812">Transmembrane</keyword>
<organism evidence="3 4">
    <name type="scientific">Paenibacillus agilis</name>
    <dbReference type="NCBI Taxonomy" id="3020863"/>
    <lineage>
        <taxon>Bacteria</taxon>
        <taxon>Bacillati</taxon>
        <taxon>Bacillota</taxon>
        <taxon>Bacilli</taxon>
        <taxon>Bacillales</taxon>
        <taxon>Paenibacillaceae</taxon>
        <taxon>Paenibacillus</taxon>
    </lineage>
</organism>
<keyword evidence="1" id="KW-0472">Membrane</keyword>
<dbReference type="InterPro" id="IPR036457">
    <property type="entry name" value="PPM-type-like_dom_sf"/>
</dbReference>
<reference evidence="3 4" key="1">
    <citation type="submission" date="2019-07" db="EMBL/GenBank/DDBJ databases">
        <authorList>
            <person name="Kim J."/>
        </authorList>
    </citation>
    <scope>NUCLEOTIDE SEQUENCE [LARGE SCALE GENOMIC DNA]</scope>
    <source>
        <strain evidence="3 4">N4</strain>
    </source>
</reference>
<feature type="transmembrane region" description="Helical" evidence="1">
    <location>
        <begin position="6"/>
        <end position="25"/>
    </location>
</feature>
<evidence type="ECO:0000256" key="1">
    <source>
        <dbReference type="SAM" id="Phobius"/>
    </source>
</evidence>
<keyword evidence="4" id="KW-1185">Reference proteome</keyword>
<dbReference type="Pfam" id="PF13672">
    <property type="entry name" value="PP2C_2"/>
    <property type="match status" value="1"/>
</dbReference>
<evidence type="ECO:0000313" key="3">
    <source>
        <dbReference type="EMBL" id="TVX92037.1"/>
    </source>
</evidence>
<dbReference type="SMART" id="SM00331">
    <property type="entry name" value="PP2C_SIG"/>
    <property type="match status" value="1"/>
</dbReference>
<name>A0A559IWN2_9BACL</name>
<protein>
    <submittedName>
        <fullName evidence="3">Serine/threonine-protein phosphatase</fullName>
    </submittedName>
</protein>
<dbReference type="InterPro" id="IPR001932">
    <property type="entry name" value="PPM-type_phosphatase-like_dom"/>
</dbReference>
<dbReference type="OrthoDB" id="9801841at2"/>
<dbReference type="EMBL" id="VNJK01000001">
    <property type="protein sequence ID" value="TVX92037.1"/>
    <property type="molecule type" value="Genomic_DNA"/>
</dbReference>
<accession>A0A559IWN2</accession>
<feature type="domain" description="PPM-type phosphatase" evidence="2">
    <location>
        <begin position="39"/>
        <end position="277"/>
    </location>
</feature>
<dbReference type="CDD" id="cd00143">
    <property type="entry name" value="PP2Cc"/>
    <property type="match status" value="1"/>
</dbReference>
<proteinExistence type="predicted"/>
<comment type="caution">
    <text evidence="3">The sequence shown here is derived from an EMBL/GenBank/DDBJ whole genome shotgun (WGS) entry which is preliminary data.</text>
</comment>
<dbReference type="AlphaFoldDB" id="A0A559IWN2"/>
<keyword evidence="1" id="KW-1133">Transmembrane helix</keyword>